<comment type="catalytic activity">
    <reaction evidence="15">
        <text>13-(9Z-hexadecenoyloxy)-octadecanoate + H2O = 13-hydroxy-octadecanoate + (9Z)-hexadecenoate + H(+)</text>
        <dbReference type="Rhea" id="RHEA:52076"/>
        <dbReference type="ChEBI" id="CHEBI:15377"/>
        <dbReference type="ChEBI" id="CHEBI:15378"/>
        <dbReference type="ChEBI" id="CHEBI:32372"/>
        <dbReference type="ChEBI" id="CHEBI:136304"/>
        <dbReference type="ChEBI" id="CHEBI:136315"/>
    </reaction>
    <physiologicalReaction direction="left-to-right" evidence="15">
        <dbReference type="Rhea" id="RHEA:52077"/>
    </physiologicalReaction>
</comment>
<evidence type="ECO:0000256" key="3">
    <source>
        <dbReference type="ARBA" id="ARBA00009300"/>
    </source>
</evidence>
<evidence type="ECO:0000256" key="2">
    <source>
        <dbReference type="ARBA" id="ARBA00004127"/>
    </source>
</evidence>
<dbReference type="InterPro" id="IPR006838">
    <property type="entry name" value="ADTRP_AIG1"/>
</dbReference>
<organism evidence="18 19">
    <name type="scientific">Rhynocoris fuscipes</name>
    <dbReference type="NCBI Taxonomy" id="488301"/>
    <lineage>
        <taxon>Eukaryota</taxon>
        <taxon>Metazoa</taxon>
        <taxon>Ecdysozoa</taxon>
        <taxon>Arthropoda</taxon>
        <taxon>Hexapoda</taxon>
        <taxon>Insecta</taxon>
        <taxon>Pterygota</taxon>
        <taxon>Neoptera</taxon>
        <taxon>Paraneoptera</taxon>
        <taxon>Hemiptera</taxon>
        <taxon>Heteroptera</taxon>
        <taxon>Panheteroptera</taxon>
        <taxon>Cimicomorpha</taxon>
        <taxon>Reduviidae</taxon>
        <taxon>Harpactorinae</taxon>
        <taxon>Harpactorini</taxon>
        <taxon>Rhynocoris</taxon>
    </lineage>
</organism>
<dbReference type="GO" id="GO:0012505">
    <property type="term" value="C:endomembrane system"/>
    <property type="evidence" value="ECO:0007669"/>
    <property type="project" value="UniProtKB-SubCell"/>
</dbReference>
<evidence type="ECO:0000256" key="9">
    <source>
        <dbReference type="ARBA" id="ARBA00047863"/>
    </source>
</evidence>
<feature type="transmembrane region" description="Helical" evidence="17">
    <location>
        <begin position="98"/>
        <end position="118"/>
    </location>
</feature>
<dbReference type="AlphaFoldDB" id="A0AAW1D9Q2"/>
<comment type="caution">
    <text evidence="18">The sequence shown here is derived from an EMBL/GenBank/DDBJ whole genome shotgun (WGS) entry which is preliminary data.</text>
</comment>
<reference evidence="18 19" key="1">
    <citation type="submission" date="2022-12" db="EMBL/GenBank/DDBJ databases">
        <title>Chromosome-level genome assembly of true bugs.</title>
        <authorList>
            <person name="Ma L."/>
            <person name="Li H."/>
        </authorList>
    </citation>
    <scope>NUCLEOTIDE SEQUENCE [LARGE SCALE GENOMIC DNA]</scope>
    <source>
        <strain evidence="18">Lab_2022b</strain>
    </source>
</reference>
<evidence type="ECO:0000256" key="17">
    <source>
        <dbReference type="SAM" id="Phobius"/>
    </source>
</evidence>
<comment type="subcellular location">
    <subcellularLocation>
        <location evidence="2">Endomembrane system</location>
        <topology evidence="2">Multi-pass membrane protein</topology>
    </subcellularLocation>
</comment>
<comment type="catalytic activity">
    <reaction evidence="8">
        <text>13-octadecanoyloxy-octadecanoate + H2O = 13-hydroxy-octadecanoate + octadecanoate + H(+)</text>
        <dbReference type="Rhea" id="RHEA:52084"/>
        <dbReference type="ChEBI" id="CHEBI:15377"/>
        <dbReference type="ChEBI" id="CHEBI:15378"/>
        <dbReference type="ChEBI" id="CHEBI:25629"/>
        <dbReference type="ChEBI" id="CHEBI:136304"/>
        <dbReference type="ChEBI" id="CHEBI:136335"/>
    </reaction>
    <physiologicalReaction direction="left-to-right" evidence="8">
        <dbReference type="Rhea" id="RHEA:52085"/>
    </physiologicalReaction>
</comment>
<evidence type="ECO:0000256" key="8">
    <source>
        <dbReference type="ARBA" id="ARBA00047427"/>
    </source>
</evidence>
<evidence type="ECO:0000256" key="10">
    <source>
        <dbReference type="ARBA" id="ARBA00048680"/>
    </source>
</evidence>
<evidence type="ECO:0000313" key="19">
    <source>
        <dbReference type="Proteomes" id="UP001461498"/>
    </source>
</evidence>
<evidence type="ECO:0000256" key="5">
    <source>
        <dbReference type="ARBA" id="ARBA00022989"/>
    </source>
</evidence>
<gene>
    <name evidence="18" type="ORF">O3M35_009398</name>
</gene>
<comment type="catalytic activity">
    <reaction evidence="1">
        <text>9-(9Z-hexadecenoyloxy)-octadecanoate + H2O = (9Z)-hexadecenoate + 9-hydroxy-octadecanoate + H(+)</text>
        <dbReference type="Rhea" id="RHEA:52068"/>
        <dbReference type="ChEBI" id="CHEBI:15377"/>
        <dbReference type="ChEBI" id="CHEBI:15378"/>
        <dbReference type="ChEBI" id="CHEBI:32372"/>
        <dbReference type="ChEBI" id="CHEBI:136286"/>
        <dbReference type="ChEBI" id="CHEBI:136309"/>
    </reaction>
    <physiologicalReaction direction="left-to-right" evidence="1">
        <dbReference type="Rhea" id="RHEA:52069"/>
    </physiologicalReaction>
</comment>
<proteinExistence type="inferred from homology"/>
<protein>
    <recommendedName>
        <fullName evidence="20">Androgen-induced gene 1 protein</fullName>
    </recommendedName>
</protein>
<comment type="catalytic activity">
    <reaction evidence="14">
        <text>13-(9Z-octadecenoyloxy)-octadecanoate + H2O = 13-hydroxy-octadecanoate + (9Z)-octadecenoate + H(+)</text>
        <dbReference type="Rhea" id="RHEA:52064"/>
        <dbReference type="ChEBI" id="CHEBI:15377"/>
        <dbReference type="ChEBI" id="CHEBI:15378"/>
        <dbReference type="ChEBI" id="CHEBI:30823"/>
        <dbReference type="ChEBI" id="CHEBI:136303"/>
        <dbReference type="ChEBI" id="CHEBI:136304"/>
    </reaction>
    <physiologicalReaction direction="left-to-right" evidence="14">
        <dbReference type="Rhea" id="RHEA:52065"/>
    </physiologicalReaction>
</comment>
<comment type="catalytic activity">
    <reaction evidence="11">
        <text>12-(9Z-octadecenoyloxy)-octadecanoate + H2O = 12-hydroxyoctadecanoate + (9Z)-octadecenoate + H(+)</text>
        <dbReference type="Rhea" id="RHEA:52060"/>
        <dbReference type="ChEBI" id="CHEBI:15377"/>
        <dbReference type="ChEBI" id="CHEBI:15378"/>
        <dbReference type="ChEBI" id="CHEBI:30823"/>
        <dbReference type="ChEBI" id="CHEBI:84201"/>
        <dbReference type="ChEBI" id="CHEBI:136302"/>
    </reaction>
    <physiologicalReaction direction="left-to-right" evidence="11">
        <dbReference type="Rhea" id="RHEA:52061"/>
    </physiologicalReaction>
</comment>
<dbReference type="Proteomes" id="UP001461498">
    <property type="component" value="Unassembled WGS sequence"/>
</dbReference>
<evidence type="ECO:0000256" key="4">
    <source>
        <dbReference type="ARBA" id="ARBA00022692"/>
    </source>
</evidence>
<dbReference type="PANTHER" id="PTHR10989:SF16">
    <property type="entry name" value="AT02829P-RELATED"/>
    <property type="match status" value="1"/>
</dbReference>
<keyword evidence="6 17" id="KW-0472">Membrane</keyword>
<evidence type="ECO:0000256" key="16">
    <source>
        <dbReference type="ARBA" id="ARBA00049428"/>
    </source>
</evidence>
<evidence type="ECO:0008006" key="20">
    <source>
        <dbReference type="Google" id="ProtNLM"/>
    </source>
</evidence>
<keyword evidence="5 17" id="KW-1133">Transmembrane helix</keyword>
<dbReference type="PANTHER" id="PTHR10989">
    <property type="entry name" value="ANDROGEN-INDUCED PROTEIN 1-RELATED"/>
    <property type="match status" value="1"/>
</dbReference>
<comment type="catalytic activity">
    <reaction evidence="9">
        <text>9-hexadecanoyloxy-octadecanoate + H2O = 9-hydroxy-octadecanoate + hexadecanoate + H(+)</text>
        <dbReference type="Rhea" id="RHEA:52052"/>
        <dbReference type="ChEBI" id="CHEBI:7896"/>
        <dbReference type="ChEBI" id="CHEBI:15377"/>
        <dbReference type="ChEBI" id="CHEBI:15378"/>
        <dbReference type="ChEBI" id="CHEBI:83670"/>
        <dbReference type="ChEBI" id="CHEBI:136286"/>
    </reaction>
    <physiologicalReaction direction="left-to-right" evidence="9">
        <dbReference type="Rhea" id="RHEA:52053"/>
    </physiologicalReaction>
</comment>
<keyword evidence="19" id="KW-1185">Reference proteome</keyword>
<evidence type="ECO:0000256" key="6">
    <source>
        <dbReference type="ARBA" id="ARBA00023136"/>
    </source>
</evidence>
<evidence type="ECO:0000256" key="1">
    <source>
        <dbReference type="ARBA" id="ARBA00000923"/>
    </source>
</evidence>
<keyword evidence="4 17" id="KW-0812">Transmembrane</keyword>
<sequence>METIQRKNNKIFKILSVSVHAIGAVHFIFGFYYDWVYVHIPPEISPIFEAFGSKLKFLTYWDVLLQALYFSISLINDIIGPKEKDSENTTVLNKVKDFFEASIAFPIAMFVGITFWSLMAIDRELVLPKALDPYFPSWVNHVMHTNIMIFQALEILTSSRKYPPRKYSILALFLFQTVYLSW</sequence>
<evidence type="ECO:0000256" key="14">
    <source>
        <dbReference type="ARBA" id="ARBA00049296"/>
    </source>
</evidence>
<feature type="transmembrane region" description="Helical" evidence="17">
    <location>
        <begin position="12"/>
        <end position="33"/>
    </location>
</feature>
<comment type="catalytic activity">
    <reaction evidence="7">
        <text>12-hexadecanoyloxy-octadecanoate + H2O = 12-hydroxyoctadecanoate + hexadecanoate + H(+)</text>
        <dbReference type="Rhea" id="RHEA:52056"/>
        <dbReference type="ChEBI" id="CHEBI:7896"/>
        <dbReference type="ChEBI" id="CHEBI:15377"/>
        <dbReference type="ChEBI" id="CHEBI:15378"/>
        <dbReference type="ChEBI" id="CHEBI:83677"/>
        <dbReference type="ChEBI" id="CHEBI:84201"/>
    </reaction>
    <physiologicalReaction direction="left-to-right" evidence="7">
        <dbReference type="Rhea" id="RHEA:52057"/>
    </physiologicalReaction>
</comment>
<comment type="catalytic activity">
    <reaction evidence="16">
        <text>12-(9Z-hexadecenoyloxy)-octadecanoate + H2O = 12-hydroxyoctadecanoate + (9Z)-hexadecenoate + H(+)</text>
        <dbReference type="Rhea" id="RHEA:52072"/>
        <dbReference type="ChEBI" id="CHEBI:15377"/>
        <dbReference type="ChEBI" id="CHEBI:15378"/>
        <dbReference type="ChEBI" id="CHEBI:32372"/>
        <dbReference type="ChEBI" id="CHEBI:84201"/>
        <dbReference type="ChEBI" id="CHEBI:136312"/>
    </reaction>
    <physiologicalReaction direction="left-to-right" evidence="16">
        <dbReference type="Rhea" id="RHEA:52073"/>
    </physiologicalReaction>
</comment>
<accession>A0AAW1D9Q2</accession>
<evidence type="ECO:0000256" key="11">
    <source>
        <dbReference type="ARBA" id="ARBA00048701"/>
    </source>
</evidence>
<feature type="transmembrane region" description="Helical" evidence="17">
    <location>
        <begin position="58"/>
        <end position="78"/>
    </location>
</feature>
<evidence type="ECO:0000256" key="12">
    <source>
        <dbReference type="ARBA" id="ARBA00048800"/>
    </source>
</evidence>
<comment type="catalytic activity">
    <reaction evidence="13">
        <text>9-octadecanoyloxy-octadecanoate + H2O = 9-hydroxy-octadecanoate + octadecanoate + H(+)</text>
        <dbReference type="Rhea" id="RHEA:52096"/>
        <dbReference type="ChEBI" id="CHEBI:15377"/>
        <dbReference type="ChEBI" id="CHEBI:15378"/>
        <dbReference type="ChEBI" id="CHEBI:25629"/>
        <dbReference type="ChEBI" id="CHEBI:136286"/>
        <dbReference type="ChEBI" id="CHEBI:136373"/>
    </reaction>
    <physiologicalReaction direction="left-to-right" evidence="13">
        <dbReference type="Rhea" id="RHEA:52097"/>
    </physiologicalReaction>
</comment>
<comment type="catalytic activity">
    <reaction evidence="10">
        <text>12-octadecanoyloxy-octadecanoate + H2O = 12-hydroxyoctadecanoate + octadecanoate + H(+)</text>
        <dbReference type="Rhea" id="RHEA:52080"/>
        <dbReference type="ChEBI" id="CHEBI:15377"/>
        <dbReference type="ChEBI" id="CHEBI:15378"/>
        <dbReference type="ChEBI" id="CHEBI:25629"/>
        <dbReference type="ChEBI" id="CHEBI:84201"/>
        <dbReference type="ChEBI" id="CHEBI:136330"/>
    </reaction>
    <physiologicalReaction direction="left-to-right" evidence="10">
        <dbReference type="Rhea" id="RHEA:52081"/>
    </physiologicalReaction>
</comment>
<evidence type="ECO:0000256" key="15">
    <source>
        <dbReference type="ARBA" id="ARBA00049322"/>
    </source>
</evidence>
<comment type="similarity">
    <text evidence="3">Belongs to the AIG1 family.</text>
</comment>
<evidence type="ECO:0000256" key="7">
    <source>
        <dbReference type="ARBA" id="ARBA00047368"/>
    </source>
</evidence>
<dbReference type="GO" id="GO:0016020">
    <property type="term" value="C:membrane"/>
    <property type="evidence" value="ECO:0007669"/>
    <property type="project" value="InterPro"/>
</dbReference>
<name>A0AAW1D9Q2_9HEMI</name>
<evidence type="ECO:0000313" key="18">
    <source>
        <dbReference type="EMBL" id="KAK9505314.1"/>
    </source>
</evidence>
<evidence type="ECO:0000256" key="13">
    <source>
        <dbReference type="ARBA" id="ARBA00049221"/>
    </source>
</evidence>
<dbReference type="EMBL" id="JAPXFL010000006">
    <property type="protein sequence ID" value="KAK9505314.1"/>
    <property type="molecule type" value="Genomic_DNA"/>
</dbReference>
<dbReference type="Pfam" id="PF04750">
    <property type="entry name" value="Far-17a_AIG1"/>
    <property type="match status" value="1"/>
</dbReference>
<comment type="catalytic activity">
    <reaction evidence="12">
        <text>9-(9Z-octadecenoyloxy)-octadecanoate + H2O = 9-hydroxy-octadecanoate + (9Z)-octadecenoate + H(+)</text>
        <dbReference type="Rhea" id="RHEA:52048"/>
        <dbReference type="ChEBI" id="CHEBI:15377"/>
        <dbReference type="ChEBI" id="CHEBI:15378"/>
        <dbReference type="ChEBI" id="CHEBI:30823"/>
        <dbReference type="ChEBI" id="CHEBI:136282"/>
        <dbReference type="ChEBI" id="CHEBI:136286"/>
    </reaction>
    <physiologicalReaction direction="left-to-right" evidence="12">
        <dbReference type="Rhea" id="RHEA:52049"/>
    </physiologicalReaction>
</comment>